<evidence type="ECO:0000313" key="2">
    <source>
        <dbReference type="EMBL" id="MDQ0151420.1"/>
    </source>
</evidence>
<reference evidence="2" key="1">
    <citation type="submission" date="2023-07" db="EMBL/GenBank/DDBJ databases">
        <title>Genomic Encyclopedia of Type Strains, Phase IV (KMG-IV): sequencing the most valuable type-strain genomes for metagenomic binning, comparative biology and taxonomic classification.</title>
        <authorList>
            <person name="Goeker M."/>
        </authorList>
    </citation>
    <scope>NUCLEOTIDE SEQUENCE</scope>
    <source>
        <strain evidence="2">DSM 19659</strain>
    </source>
</reference>
<evidence type="ECO:0000313" key="3">
    <source>
        <dbReference type="Proteomes" id="UP001241537"/>
    </source>
</evidence>
<feature type="transmembrane region" description="Helical" evidence="1">
    <location>
        <begin position="103"/>
        <end position="130"/>
    </location>
</feature>
<protein>
    <submittedName>
        <fullName evidence="2">Na+/H+ antiporter NhaD/arsenite permease-like protein</fullName>
    </submittedName>
</protein>
<feature type="transmembrane region" description="Helical" evidence="1">
    <location>
        <begin position="311"/>
        <end position="329"/>
    </location>
</feature>
<feature type="transmembrane region" description="Helical" evidence="1">
    <location>
        <begin position="175"/>
        <end position="197"/>
    </location>
</feature>
<feature type="transmembrane region" description="Helical" evidence="1">
    <location>
        <begin position="388"/>
        <end position="407"/>
    </location>
</feature>
<dbReference type="InterPro" id="IPR031566">
    <property type="entry name" value="CitMHS_2"/>
</dbReference>
<dbReference type="RefSeq" id="WP_307251876.1">
    <property type="nucleotide sequence ID" value="NZ_JAUSTO010000001.1"/>
</dbReference>
<proteinExistence type="predicted"/>
<name>A0AAE4AJW9_9FIRM</name>
<accession>A0AAE4AJW9</accession>
<organism evidence="2 3">
    <name type="scientific">Moryella indoligenes</name>
    <dbReference type="NCBI Taxonomy" id="371674"/>
    <lineage>
        <taxon>Bacteria</taxon>
        <taxon>Bacillati</taxon>
        <taxon>Bacillota</taxon>
        <taxon>Clostridia</taxon>
        <taxon>Lachnospirales</taxon>
        <taxon>Lachnospiraceae</taxon>
        <taxon>Moryella</taxon>
    </lineage>
</organism>
<feature type="transmembrane region" description="Helical" evidence="1">
    <location>
        <begin position="68"/>
        <end position="91"/>
    </location>
</feature>
<dbReference type="Pfam" id="PF16980">
    <property type="entry name" value="CitMHS_2"/>
    <property type="match status" value="1"/>
</dbReference>
<gene>
    <name evidence="2" type="ORF">J2S20_000094</name>
</gene>
<feature type="transmembrane region" description="Helical" evidence="1">
    <location>
        <begin position="39"/>
        <end position="56"/>
    </location>
</feature>
<keyword evidence="1" id="KW-0812">Transmembrane</keyword>
<feature type="transmembrane region" description="Helical" evidence="1">
    <location>
        <begin position="231"/>
        <end position="251"/>
    </location>
</feature>
<dbReference type="EMBL" id="JAUSTO010000001">
    <property type="protein sequence ID" value="MDQ0151420.1"/>
    <property type="molecule type" value="Genomic_DNA"/>
</dbReference>
<feature type="transmembrane region" description="Helical" evidence="1">
    <location>
        <begin position="271"/>
        <end position="290"/>
    </location>
</feature>
<keyword evidence="3" id="KW-1185">Reference proteome</keyword>
<feature type="transmembrane region" description="Helical" evidence="1">
    <location>
        <begin position="142"/>
        <end position="160"/>
    </location>
</feature>
<evidence type="ECO:0000256" key="1">
    <source>
        <dbReference type="SAM" id="Phobius"/>
    </source>
</evidence>
<feature type="transmembrane region" description="Helical" evidence="1">
    <location>
        <begin position="427"/>
        <end position="450"/>
    </location>
</feature>
<keyword evidence="1" id="KW-1133">Transmembrane helix</keyword>
<dbReference type="AlphaFoldDB" id="A0AAE4AJW9"/>
<dbReference type="Proteomes" id="UP001241537">
    <property type="component" value="Unassembled WGS sequence"/>
</dbReference>
<sequence length="451" mass="49784">MGTSMIPAWLCIPFAGLLLSIAAAPLLRPEWWERNKLWAVLFWSLLFVLPYALFYGPSSATEIVLECILNDYLSFIIMLFGLFCVAGNITFTGDLAGSPAVNLIFLLIGTLLSSIIGTTGSSMLMLRPMIKINSWRRRKKHIMIFFIFLISNMGGALTPLGDPPLLMGFMRGVPFLWSLHLMPILLFNMVILLFVFWHLDSMNYRRDVAQGYRPDISEPGTELSLKGGHNVIFLLMIILAVVLSGTLPSNPAFLDAEGAVKGIHVFGEVTLSYPSLIEIALILAAAFLSFKTTPEEIRRANHFTWGAIEEVAQLFVGIFITMQPALMILKELGPKLGITQPFQLFWATGALSSFLDNTPTYLVFLTTAGTLGAVQGVQTSLGMIPVKLLEAISCGAVFMGANSYIGNAPNFMVKSISDENGIHMPSFFGYVLWALTFLVPVFLIDTLIFFR</sequence>
<keyword evidence="1" id="KW-0472">Membrane</keyword>
<comment type="caution">
    <text evidence="2">The sequence shown here is derived from an EMBL/GenBank/DDBJ whole genome shotgun (WGS) entry which is preliminary data.</text>
</comment>